<feature type="region of interest" description="Disordered" evidence="1">
    <location>
        <begin position="54"/>
        <end position="85"/>
    </location>
</feature>
<evidence type="ECO:0000313" key="4">
    <source>
        <dbReference type="Proteomes" id="UP000828390"/>
    </source>
</evidence>
<protein>
    <recommendedName>
        <fullName evidence="2">BEN domain-containing protein</fullName>
    </recommendedName>
</protein>
<dbReference type="InterPro" id="IPR018379">
    <property type="entry name" value="BEN_domain"/>
</dbReference>
<comment type="caution">
    <text evidence="3">The sequence shown here is derived from an EMBL/GenBank/DDBJ whole genome shotgun (WGS) entry which is preliminary data.</text>
</comment>
<evidence type="ECO:0000256" key="1">
    <source>
        <dbReference type="SAM" id="MobiDB-lite"/>
    </source>
</evidence>
<accession>A0A9D3YGR5</accession>
<dbReference type="Proteomes" id="UP000828390">
    <property type="component" value="Unassembled WGS sequence"/>
</dbReference>
<dbReference type="AlphaFoldDB" id="A0A9D3YGR5"/>
<dbReference type="EMBL" id="JAIWYP010000015">
    <property type="protein sequence ID" value="KAH3700304.1"/>
    <property type="molecule type" value="Genomic_DNA"/>
</dbReference>
<feature type="compositionally biased region" description="Basic and acidic residues" evidence="1">
    <location>
        <begin position="54"/>
        <end position="64"/>
    </location>
</feature>
<name>A0A9D3YGR5_DREPO</name>
<keyword evidence="4" id="KW-1185">Reference proteome</keyword>
<organism evidence="3 4">
    <name type="scientific">Dreissena polymorpha</name>
    <name type="common">Zebra mussel</name>
    <name type="synonym">Mytilus polymorpha</name>
    <dbReference type="NCBI Taxonomy" id="45954"/>
    <lineage>
        <taxon>Eukaryota</taxon>
        <taxon>Metazoa</taxon>
        <taxon>Spiralia</taxon>
        <taxon>Lophotrochozoa</taxon>
        <taxon>Mollusca</taxon>
        <taxon>Bivalvia</taxon>
        <taxon>Autobranchia</taxon>
        <taxon>Heteroconchia</taxon>
        <taxon>Euheterodonta</taxon>
        <taxon>Imparidentia</taxon>
        <taxon>Neoheterodontei</taxon>
        <taxon>Myida</taxon>
        <taxon>Dreissenoidea</taxon>
        <taxon>Dreissenidae</taxon>
        <taxon>Dreissena</taxon>
    </lineage>
</organism>
<feature type="domain" description="BEN" evidence="2">
    <location>
        <begin position="10"/>
        <end position="58"/>
    </location>
</feature>
<dbReference type="Pfam" id="PF10523">
    <property type="entry name" value="BEN"/>
    <property type="match status" value="1"/>
</dbReference>
<dbReference type="GO" id="GO:0003677">
    <property type="term" value="F:DNA binding"/>
    <property type="evidence" value="ECO:0007669"/>
    <property type="project" value="InterPro"/>
</dbReference>
<reference evidence="3" key="1">
    <citation type="journal article" date="2019" name="bioRxiv">
        <title>The Genome of the Zebra Mussel, Dreissena polymorpha: A Resource for Invasive Species Research.</title>
        <authorList>
            <person name="McCartney M.A."/>
            <person name="Auch B."/>
            <person name="Kono T."/>
            <person name="Mallez S."/>
            <person name="Zhang Y."/>
            <person name="Obille A."/>
            <person name="Becker A."/>
            <person name="Abrahante J.E."/>
            <person name="Garbe J."/>
            <person name="Badalamenti J.P."/>
            <person name="Herman A."/>
            <person name="Mangelson H."/>
            <person name="Liachko I."/>
            <person name="Sullivan S."/>
            <person name="Sone E.D."/>
            <person name="Koren S."/>
            <person name="Silverstein K.A.T."/>
            <person name="Beckman K.B."/>
            <person name="Gohl D.M."/>
        </authorList>
    </citation>
    <scope>NUCLEOTIDE SEQUENCE</scope>
    <source>
        <strain evidence="3">Duluth1</strain>
        <tissue evidence="3">Whole animal</tissue>
    </source>
</reference>
<gene>
    <name evidence="3" type="ORF">DPMN_075279</name>
</gene>
<proteinExistence type="predicted"/>
<evidence type="ECO:0000313" key="3">
    <source>
        <dbReference type="EMBL" id="KAH3700304.1"/>
    </source>
</evidence>
<reference evidence="3" key="2">
    <citation type="submission" date="2020-11" db="EMBL/GenBank/DDBJ databases">
        <authorList>
            <person name="McCartney M.A."/>
            <person name="Auch B."/>
            <person name="Kono T."/>
            <person name="Mallez S."/>
            <person name="Becker A."/>
            <person name="Gohl D.M."/>
            <person name="Silverstein K.A.T."/>
            <person name="Koren S."/>
            <person name="Bechman K.B."/>
            <person name="Herman A."/>
            <person name="Abrahante J.E."/>
            <person name="Garbe J."/>
        </authorList>
    </citation>
    <scope>NUCLEOTIDE SEQUENCE</scope>
    <source>
        <strain evidence="3">Duluth1</strain>
        <tissue evidence="3">Whole animal</tissue>
    </source>
</reference>
<sequence>MRHIMSWNGGRHQNKLALSPRRKSVIKQYVTAFHPEVASERSWQDSVVCKGNEALRRKEKRRESSPAPSHVPTNNSSEPQPHMFFGNEALMTPSIYYNMQI</sequence>
<evidence type="ECO:0000259" key="2">
    <source>
        <dbReference type="Pfam" id="PF10523"/>
    </source>
</evidence>